<dbReference type="EMBL" id="KA648012">
    <property type="protein sequence ID" value="AFP62641.1"/>
    <property type="molecule type" value="mRNA"/>
</dbReference>
<organism evidence="3">
    <name type="scientific">Musca domestica</name>
    <name type="common">House fly</name>
    <dbReference type="NCBI Taxonomy" id="7370"/>
    <lineage>
        <taxon>Eukaryota</taxon>
        <taxon>Metazoa</taxon>
        <taxon>Ecdysozoa</taxon>
        <taxon>Arthropoda</taxon>
        <taxon>Hexapoda</taxon>
        <taxon>Insecta</taxon>
        <taxon>Pterygota</taxon>
        <taxon>Neoptera</taxon>
        <taxon>Endopterygota</taxon>
        <taxon>Diptera</taxon>
        <taxon>Brachycera</taxon>
        <taxon>Muscomorpha</taxon>
        <taxon>Muscoidea</taxon>
        <taxon>Muscidae</taxon>
        <taxon>Musca</taxon>
    </lineage>
</organism>
<feature type="compositionally biased region" description="Basic and acidic residues" evidence="2">
    <location>
        <begin position="185"/>
        <end position="205"/>
    </location>
</feature>
<evidence type="ECO:0000256" key="1">
    <source>
        <dbReference type="SAM" id="Coils"/>
    </source>
</evidence>
<dbReference type="AlphaFoldDB" id="T1PGU3"/>
<name>T1PGU3_MUSDO</name>
<feature type="coiled-coil region" evidence="1">
    <location>
        <begin position="238"/>
        <end position="265"/>
    </location>
</feature>
<feature type="region of interest" description="Disordered" evidence="2">
    <location>
        <begin position="178"/>
        <end position="215"/>
    </location>
</feature>
<feature type="compositionally biased region" description="Polar residues" evidence="2">
    <location>
        <begin position="30"/>
        <end position="43"/>
    </location>
</feature>
<reference evidence="3" key="1">
    <citation type="submission" date="2012-08" db="EMBL/GenBank/DDBJ databases">
        <title>Transcriptome of adult Musca domestica launches a platform for comparative house fly gene expression and characterization of differential gene expression among resistant and susceptible house flies.</title>
        <authorList>
            <person name="Liu N."/>
            <person name="Zhang L."/>
            <person name="Li M."/>
            <person name="Reid W."/>
        </authorList>
    </citation>
    <scope>NUCLEOTIDE SEQUENCE</scope>
    <source>
        <strain evidence="3">ALHF</strain>
        <tissue evidence="3">Whole body</tissue>
    </source>
</reference>
<protein>
    <submittedName>
        <fullName evidence="3">Sec20</fullName>
    </submittedName>
</protein>
<evidence type="ECO:0000256" key="2">
    <source>
        <dbReference type="SAM" id="MobiDB-lite"/>
    </source>
</evidence>
<evidence type="ECO:0000313" key="3">
    <source>
        <dbReference type="EMBL" id="AFP62641.1"/>
    </source>
</evidence>
<feature type="region of interest" description="Disordered" evidence="2">
    <location>
        <begin position="22"/>
        <end position="66"/>
    </location>
</feature>
<proteinExistence type="evidence at transcript level"/>
<accession>T1PGU3</accession>
<sequence length="298" mass="33856">MDDVDLQLNFAMCFDHFQHNESTKDEQYKTPLNSKDNSPNNESESIEVVETPSNPYKGPLQESTISSASTNNTDICVLDSHYANDDLHFSPDDNIDEQEFLESEEGDEVFLRAVDVSDGNGDFTLLRKPVKSRRLCNCDESTEVLMLINSEYHGKHKPTYSGTDSDVEVLMSEEVFESDWSSGNNDHKDEKSLTFETEPDSKYDEGVSSNNQLSTDSEISCAELDANSENNKYAHFDRAQLLQIIQQQEERIQALEATVEQYHKAQEKLFEHVDALRLELNEIRITPTQKGNANKPVQ</sequence>
<keyword evidence="1" id="KW-0175">Coiled coil</keyword>